<dbReference type="InterPro" id="IPR032342">
    <property type="entry name" value="DUF4861"/>
</dbReference>
<accession>A0A0F9QP21</accession>
<protein>
    <recommendedName>
        <fullName evidence="2">DUF4861 domain-containing protein</fullName>
    </recommendedName>
</protein>
<proteinExistence type="predicted"/>
<organism evidence="1">
    <name type="scientific">marine sediment metagenome</name>
    <dbReference type="NCBI Taxonomy" id="412755"/>
    <lineage>
        <taxon>unclassified sequences</taxon>
        <taxon>metagenomes</taxon>
        <taxon>ecological metagenomes</taxon>
    </lineage>
</organism>
<evidence type="ECO:0000313" key="1">
    <source>
        <dbReference type="EMBL" id="KKN44189.1"/>
    </source>
</evidence>
<reference evidence="1" key="1">
    <citation type="journal article" date="2015" name="Nature">
        <title>Complex archaea that bridge the gap between prokaryotes and eukaryotes.</title>
        <authorList>
            <person name="Spang A."/>
            <person name="Saw J.H."/>
            <person name="Jorgensen S.L."/>
            <person name="Zaremba-Niedzwiedzka K."/>
            <person name="Martijn J."/>
            <person name="Lind A.E."/>
            <person name="van Eijk R."/>
            <person name="Schleper C."/>
            <person name="Guy L."/>
            <person name="Ettema T.J."/>
        </authorList>
    </citation>
    <scope>NUCLEOTIDE SEQUENCE</scope>
</reference>
<dbReference type="PROSITE" id="PS51257">
    <property type="entry name" value="PROKAR_LIPOPROTEIN"/>
    <property type="match status" value="1"/>
</dbReference>
<comment type="caution">
    <text evidence="1">The sequence shown here is derived from an EMBL/GenBank/DDBJ whole genome shotgun (WGS) entry which is preliminary data.</text>
</comment>
<dbReference type="Pfam" id="PF16153">
    <property type="entry name" value="DUF4861"/>
    <property type="match status" value="1"/>
</dbReference>
<name>A0A0F9QP21_9ZZZZ</name>
<dbReference type="EMBL" id="LAZR01001464">
    <property type="protein sequence ID" value="KKN44189.1"/>
    <property type="molecule type" value="Genomic_DNA"/>
</dbReference>
<evidence type="ECO:0008006" key="2">
    <source>
        <dbReference type="Google" id="ProtNLM"/>
    </source>
</evidence>
<sequence>MKQSFNISCAFLLLISVACNDSIEKGQKIQLTNTSQFILNEKPILIQREKLQKPSVNTLLPIVISSNDTLPSQINDTNNDNEWDELFFLVDMQPNEKKPVSIAWVDELPAFKTRTSARFGKRDSEDTPVEPKNNEILLANELPKALGYQQYQTDGPSWENDLVGFRHYLDGRNSKDVFGKKTADISPENVGINAEGAVEDNYHVMEDWGRDILAVGNSVGLGGFALSTDKELLRLGVTVDDSINTIETTTFSIVNEGPVNSVLEYHYENWKPNDRTYQVNELTTIWPGMYGYQNRVSIEGLKGDENLVVGLVNINNDQPLEVLEQNNTYVILMTHDKQSYEKEWFLGMALIVPKISYLGYTEAPKSGNLSNTYLAKFKINNNEPITYFAVAGWELSDKKFVDRSVFKQYVTNLANELSAEVTIKYDKNEE</sequence>
<dbReference type="AlphaFoldDB" id="A0A0F9QP21"/>
<gene>
    <name evidence="1" type="ORF">LCGC14_0695670</name>
</gene>